<dbReference type="AlphaFoldDB" id="A0A1M5ABP8"/>
<dbReference type="Proteomes" id="UP000184406">
    <property type="component" value="Unassembled WGS sequence"/>
</dbReference>
<organism evidence="2 3">
    <name type="scientific">Arenibacter palladensis</name>
    <dbReference type="NCBI Taxonomy" id="237373"/>
    <lineage>
        <taxon>Bacteria</taxon>
        <taxon>Pseudomonadati</taxon>
        <taxon>Bacteroidota</taxon>
        <taxon>Flavobacteriia</taxon>
        <taxon>Flavobacteriales</taxon>
        <taxon>Flavobacteriaceae</taxon>
        <taxon>Arenibacter</taxon>
    </lineage>
</organism>
<keyword evidence="1" id="KW-0812">Transmembrane</keyword>
<dbReference type="InterPro" id="IPR006750">
    <property type="entry name" value="YdcZ"/>
</dbReference>
<dbReference type="GO" id="GO:0005886">
    <property type="term" value="C:plasma membrane"/>
    <property type="evidence" value="ECO:0007669"/>
    <property type="project" value="TreeGrafter"/>
</dbReference>
<reference evidence="3" key="1">
    <citation type="submission" date="2016-11" db="EMBL/GenBank/DDBJ databases">
        <authorList>
            <person name="Varghese N."/>
            <person name="Submissions S."/>
        </authorList>
    </citation>
    <scope>NUCLEOTIDE SEQUENCE [LARGE SCALE GENOMIC DNA]</scope>
    <source>
        <strain evidence="3">DSM 17539</strain>
    </source>
</reference>
<feature type="transmembrane region" description="Helical" evidence="1">
    <location>
        <begin position="72"/>
        <end position="92"/>
    </location>
</feature>
<dbReference type="Pfam" id="PF04657">
    <property type="entry name" value="DMT_YdcZ"/>
    <property type="match status" value="1"/>
</dbReference>
<feature type="transmembrane region" description="Helical" evidence="1">
    <location>
        <begin position="128"/>
        <end position="146"/>
    </location>
</feature>
<gene>
    <name evidence="2" type="ORF">SAMN03080594_103178</name>
</gene>
<dbReference type="RefSeq" id="WP_072861800.1">
    <property type="nucleotide sequence ID" value="NZ_FQUX01000003.1"/>
</dbReference>
<dbReference type="EMBL" id="FQUX01000003">
    <property type="protein sequence ID" value="SHF27679.1"/>
    <property type="molecule type" value="Genomic_DNA"/>
</dbReference>
<keyword evidence="1" id="KW-0472">Membrane</keyword>
<keyword evidence="3" id="KW-1185">Reference proteome</keyword>
<keyword evidence="1" id="KW-1133">Transmembrane helix</keyword>
<evidence type="ECO:0000313" key="3">
    <source>
        <dbReference type="Proteomes" id="UP000184406"/>
    </source>
</evidence>
<sequence length="148" mass="15989">MNNSSLLLLSFTVGILVVIQGGINARLGILLNNTLLATSAALVMSASFTLIAVFMTVRELPNIDQLQSIPTYMWFTGGALSFLAVTLFYYIIPRIGISTAVIFGLSGQIIFAAIAGHFGWFGMPLEPITIKKVMGMIVMTLGIILIKY</sequence>
<feature type="transmembrane region" description="Helical" evidence="1">
    <location>
        <begin position="6"/>
        <end position="23"/>
    </location>
</feature>
<proteinExistence type="predicted"/>
<name>A0A1M5ABP8_9FLAO</name>
<protein>
    <submittedName>
        <fullName evidence="2">Transporter family-2 protein</fullName>
    </submittedName>
</protein>
<dbReference type="PANTHER" id="PTHR34821:SF2">
    <property type="entry name" value="INNER MEMBRANE PROTEIN YDCZ"/>
    <property type="match status" value="1"/>
</dbReference>
<accession>A0A1M5ABP8</accession>
<feature type="transmembrane region" description="Helical" evidence="1">
    <location>
        <begin position="35"/>
        <end position="57"/>
    </location>
</feature>
<dbReference type="OrthoDB" id="9097160at2"/>
<dbReference type="PANTHER" id="PTHR34821">
    <property type="entry name" value="INNER MEMBRANE PROTEIN YDCZ"/>
    <property type="match status" value="1"/>
</dbReference>
<evidence type="ECO:0000256" key="1">
    <source>
        <dbReference type="SAM" id="Phobius"/>
    </source>
</evidence>
<feature type="transmembrane region" description="Helical" evidence="1">
    <location>
        <begin position="99"/>
        <end position="122"/>
    </location>
</feature>
<evidence type="ECO:0000313" key="2">
    <source>
        <dbReference type="EMBL" id="SHF27679.1"/>
    </source>
</evidence>